<dbReference type="Proteomes" id="UP000199400">
    <property type="component" value="Unassembled WGS sequence"/>
</dbReference>
<evidence type="ECO:0008006" key="4">
    <source>
        <dbReference type="Google" id="ProtNLM"/>
    </source>
</evidence>
<gene>
    <name evidence="2" type="ORF">SAMN02745121_06948</name>
</gene>
<dbReference type="InterPro" id="IPR006626">
    <property type="entry name" value="PbH1"/>
</dbReference>
<dbReference type="InterPro" id="IPR011050">
    <property type="entry name" value="Pectin_lyase_fold/virulence"/>
</dbReference>
<dbReference type="InterPro" id="IPR012334">
    <property type="entry name" value="Pectin_lyas_fold"/>
</dbReference>
<evidence type="ECO:0000256" key="1">
    <source>
        <dbReference type="SAM" id="MobiDB-lite"/>
    </source>
</evidence>
<dbReference type="AlphaFoldDB" id="A0A1I2FYU7"/>
<dbReference type="STRING" id="54.SAMN02745121_06948"/>
<reference evidence="3" key="1">
    <citation type="submission" date="2016-10" db="EMBL/GenBank/DDBJ databases">
        <authorList>
            <person name="Varghese N."/>
            <person name="Submissions S."/>
        </authorList>
    </citation>
    <scope>NUCLEOTIDE SEQUENCE [LARGE SCALE GENOMIC DNA]</scope>
    <source>
        <strain evidence="3">ATCC 25963</strain>
    </source>
</reference>
<evidence type="ECO:0000313" key="3">
    <source>
        <dbReference type="Proteomes" id="UP000199400"/>
    </source>
</evidence>
<name>A0A1I2FYU7_9BACT</name>
<dbReference type="SUPFAM" id="SSF51126">
    <property type="entry name" value="Pectin lyase-like"/>
    <property type="match status" value="1"/>
</dbReference>
<dbReference type="EMBL" id="FOMX01000029">
    <property type="protein sequence ID" value="SFF10575.1"/>
    <property type="molecule type" value="Genomic_DNA"/>
</dbReference>
<feature type="region of interest" description="Disordered" evidence="1">
    <location>
        <begin position="42"/>
        <end position="73"/>
    </location>
</feature>
<protein>
    <recommendedName>
        <fullName evidence="4">Right handed beta helix region</fullName>
    </recommendedName>
</protein>
<feature type="region of interest" description="Disordered" evidence="1">
    <location>
        <begin position="1"/>
        <end position="22"/>
    </location>
</feature>
<proteinExistence type="predicted"/>
<evidence type="ECO:0000313" key="2">
    <source>
        <dbReference type="EMBL" id="SFF10575.1"/>
    </source>
</evidence>
<accession>A0A1I2FYU7</accession>
<sequence>MRPRAAASAAEPARRRGPRRSAGLRRLGLGCVAVALACGPGEQKPQKAEANPNMPDRVHAPAPAPRRPEITDCPEALREPEQVDRVIGSACKAVTVHPGYRIENGSLTIEAGVTLQFMPGAELAVGFERPAALHVRGTPESPVRFTAAGEQAKPGAWKGIALYDHADGSEIAGLVLEYAGTDLRGAIYVQATDVKIDRSTVRDSQNVAVHVTSKGHLSSFKGNRLERVSSPALLLPARSAGSVTPDNTFPPDSVIHVLGGMIRERARWDVPKVPFVIGGVIEIEGPDDKHEALLELAPGTVLKFDDDAYFTVGYDHPAALIAEAAGKEPIVLTSATRQTAHAWRGVNLYRSATASFSNVVFEYGGQRSDRGVVYANNEARLSVKGCTFHDNGGGVTLQGANVRLGEFRDNTFERSHPAFDVSPQLYGMIPPENKLDAETTVQVEGGEIGKDAVWHDFGVPIEVKRPVSVDGEATLTIRAGAKLRVHDGFSLGVGEYGGGSLRVEGTADKPVQIFGVTDRRGTWDAIRLYEKARGNVFEHVQLRNAGGEGAINVAIGVDAVVRDVSCVRCFSPTLTWACGSRVTSERVAGGAETPAATLPPFGCDPA</sequence>
<feature type="compositionally biased region" description="Low complexity" evidence="1">
    <location>
        <begin position="1"/>
        <end position="11"/>
    </location>
</feature>
<dbReference type="SMART" id="SM00710">
    <property type="entry name" value="PbH1"/>
    <property type="match status" value="3"/>
</dbReference>
<organism evidence="2 3">
    <name type="scientific">Nannocystis exedens</name>
    <dbReference type="NCBI Taxonomy" id="54"/>
    <lineage>
        <taxon>Bacteria</taxon>
        <taxon>Pseudomonadati</taxon>
        <taxon>Myxococcota</taxon>
        <taxon>Polyangia</taxon>
        <taxon>Nannocystales</taxon>
        <taxon>Nannocystaceae</taxon>
        <taxon>Nannocystis</taxon>
    </lineage>
</organism>
<dbReference type="Gene3D" id="2.160.20.10">
    <property type="entry name" value="Single-stranded right-handed beta-helix, Pectin lyase-like"/>
    <property type="match status" value="1"/>
</dbReference>
<keyword evidence="3" id="KW-1185">Reference proteome</keyword>